<evidence type="ECO:0000256" key="3">
    <source>
        <dbReference type="SAM" id="SignalP"/>
    </source>
</evidence>
<dbReference type="InterPro" id="IPR016142">
    <property type="entry name" value="Citrate_synth-like_lrg_a-sub"/>
</dbReference>
<dbReference type="Gene3D" id="1.10.580.10">
    <property type="entry name" value="Citrate Synthase, domain 1"/>
    <property type="match status" value="1"/>
</dbReference>
<dbReference type="PROSITE" id="PS00480">
    <property type="entry name" value="CITRATE_SYNTHASE"/>
    <property type="match status" value="1"/>
</dbReference>
<evidence type="ECO:0000313" key="4">
    <source>
        <dbReference type="EMBL" id="KAK7393137.1"/>
    </source>
</evidence>
<dbReference type="EMBL" id="JAYMYS010000005">
    <property type="protein sequence ID" value="KAK7393137.1"/>
    <property type="molecule type" value="Genomic_DNA"/>
</dbReference>
<keyword evidence="5" id="KW-1185">Reference proteome</keyword>
<dbReference type="InterPro" id="IPR016143">
    <property type="entry name" value="Citrate_synth-like_sm_a-sub"/>
</dbReference>
<feature type="chain" id="PRO_5042887828" description="Citrate synthase" evidence="3">
    <location>
        <begin position="21"/>
        <end position="124"/>
    </location>
</feature>
<protein>
    <recommendedName>
        <fullName evidence="6">Citrate synthase</fullName>
    </recommendedName>
</protein>
<keyword evidence="2" id="KW-0808">Transferase</keyword>
<organism evidence="4 5">
    <name type="scientific">Psophocarpus tetragonolobus</name>
    <name type="common">Winged bean</name>
    <name type="synonym">Dolichos tetragonolobus</name>
    <dbReference type="NCBI Taxonomy" id="3891"/>
    <lineage>
        <taxon>Eukaryota</taxon>
        <taxon>Viridiplantae</taxon>
        <taxon>Streptophyta</taxon>
        <taxon>Embryophyta</taxon>
        <taxon>Tracheophyta</taxon>
        <taxon>Spermatophyta</taxon>
        <taxon>Magnoliopsida</taxon>
        <taxon>eudicotyledons</taxon>
        <taxon>Gunneridae</taxon>
        <taxon>Pentapetalae</taxon>
        <taxon>rosids</taxon>
        <taxon>fabids</taxon>
        <taxon>Fabales</taxon>
        <taxon>Fabaceae</taxon>
        <taxon>Papilionoideae</taxon>
        <taxon>50 kb inversion clade</taxon>
        <taxon>NPAAA clade</taxon>
        <taxon>indigoferoid/millettioid clade</taxon>
        <taxon>Phaseoleae</taxon>
        <taxon>Psophocarpus</taxon>
    </lineage>
</organism>
<dbReference type="Gene3D" id="1.10.230.10">
    <property type="entry name" value="Cytochrome P450-Terp, domain 2"/>
    <property type="match status" value="1"/>
</dbReference>
<reference evidence="4 5" key="1">
    <citation type="submission" date="2024-01" db="EMBL/GenBank/DDBJ databases">
        <title>The genomes of 5 underutilized Papilionoideae crops provide insights into root nodulation and disease resistanc.</title>
        <authorList>
            <person name="Jiang F."/>
        </authorList>
    </citation>
    <scope>NUCLEOTIDE SEQUENCE [LARGE SCALE GENOMIC DNA]</scope>
    <source>
        <strain evidence="4">DUOXIRENSHENG_FW03</strain>
        <tissue evidence="4">Leaves</tissue>
    </source>
</reference>
<dbReference type="PANTHER" id="PTHR42871">
    <property type="entry name" value="CITRATE SYNTHASE"/>
    <property type="match status" value="1"/>
</dbReference>
<comment type="similarity">
    <text evidence="1">Belongs to the citrate synthase family.</text>
</comment>
<dbReference type="Proteomes" id="UP001386955">
    <property type="component" value="Unassembled WGS sequence"/>
</dbReference>
<dbReference type="InterPro" id="IPR019810">
    <property type="entry name" value="Citrate_synthase_AS"/>
</dbReference>
<proteinExistence type="inferred from homology"/>
<dbReference type="InterPro" id="IPR036969">
    <property type="entry name" value="Citrate_synthase_sf"/>
</dbReference>
<dbReference type="AlphaFoldDB" id="A0AAN9SC06"/>
<evidence type="ECO:0000313" key="5">
    <source>
        <dbReference type="Proteomes" id="UP001386955"/>
    </source>
</evidence>
<name>A0AAN9SC06_PSOTE</name>
<feature type="signal peptide" evidence="3">
    <location>
        <begin position="1"/>
        <end position="20"/>
    </location>
</feature>
<gene>
    <name evidence="4" type="ORF">VNO78_21610</name>
</gene>
<accession>A0AAN9SC06</accession>
<dbReference type="SUPFAM" id="SSF48256">
    <property type="entry name" value="Citrate synthase"/>
    <property type="match status" value="1"/>
</dbReference>
<keyword evidence="3" id="KW-0732">Signal</keyword>
<dbReference type="PANTHER" id="PTHR42871:SF1">
    <property type="entry name" value="CITRATE SYNTHASE"/>
    <property type="match status" value="1"/>
</dbReference>
<sequence>MHRSSIVLKLILLLAEDVQSLIFLRSGVDVYTTIVGVVGALYGPFHGGANEEIEACGFGHCVYKNYDPRAKVLRKLTKEVFCIVGCDPLIKIVVALEKNALPDEYFIKRKLYPNIDFYSGLIYW</sequence>
<dbReference type="Pfam" id="PF00285">
    <property type="entry name" value="Citrate_synt"/>
    <property type="match status" value="1"/>
</dbReference>
<dbReference type="GO" id="GO:0046912">
    <property type="term" value="F:acyltransferase activity, acyl groups converted into alkyl on transfer"/>
    <property type="evidence" value="ECO:0007669"/>
    <property type="project" value="InterPro"/>
</dbReference>
<comment type="caution">
    <text evidence="4">The sequence shown here is derived from an EMBL/GenBank/DDBJ whole genome shotgun (WGS) entry which is preliminary data.</text>
</comment>
<dbReference type="InterPro" id="IPR002020">
    <property type="entry name" value="Citrate_synthase"/>
</dbReference>
<evidence type="ECO:0008006" key="6">
    <source>
        <dbReference type="Google" id="ProtNLM"/>
    </source>
</evidence>
<evidence type="ECO:0000256" key="2">
    <source>
        <dbReference type="ARBA" id="ARBA00022679"/>
    </source>
</evidence>
<evidence type="ECO:0000256" key="1">
    <source>
        <dbReference type="ARBA" id="ARBA00010566"/>
    </source>
</evidence>